<dbReference type="KEGG" id="nbg:DV706_17875"/>
<evidence type="ECO:0000313" key="2">
    <source>
        <dbReference type="EMBL" id="QCC56397.1"/>
    </source>
</evidence>
<protein>
    <submittedName>
        <fullName evidence="2">Uncharacterized protein</fullName>
    </submittedName>
</protein>
<dbReference type="Proteomes" id="UP000296822">
    <property type="component" value="Plasmid unnamed1"/>
</dbReference>
<evidence type="ECO:0000256" key="1">
    <source>
        <dbReference type="SAM" id="Phobius"/>
    </source>
</evidence>
<evidence type="ECO:0000313" key="3">
    <source>
        <dbReference type="Proteomes" id="UP000296822"/>
    </source>
</evidence>
<feature type="transmembrane region" description="Helical" evidence="1">
    <location>
        <begin position="101"/>
        <end position="122"/>
    </location>
</feature>
<keyword evidence="2" id="KW-0614">Plasmid</keyword>
<keyword evidence="1" id="KW-1133">Transmembrane helix</keyword>
<feature type="transmembrane region" description="Helical" evidence="1">
    <location>
        <begin position="143"/>
        <end position="164"/>
    </location>
</feature>
<dbReference type="RefSeq" id="WP_006066946.1">
    <property type="nucleotide sequence ID" value="NZ_CP031306.1"/>
</dbReference>
<feature type="transmembrane region" description="Helical" evidence="1">
    <location>
        <begin position="209"/>
        <end position="235"/>
    </location>
</feature>
<feature type="transmembrane region" description="Helical" evidence="1">
    <location>
        <begin position="184"/>
        <end position="202"/>
    </location>
</feature>
<dbReference type="AlphaFoldDB" id="A0A4D6HU33"/>
<feature type="transmembrane region" description="Helical" evidence="1">
    <location>
        <begin position="241"/>
        <end position="265"/>
    </location>
</feature>
<name>A0A4D6HU33_9EURY</name>
<sequence length="285" mass="30735">MTTSLSRWQIGTTIAILVLSTVSTLLGLFRPGHYRDHPDFLTALYVQDLTILLVGVPVLALGLLLASRGSLRGYLVWLGALAYMTYMWASIAFSVAWNEFFLGYVVLFGLSLFALISGFAGIDEDQVYREIHGRVSPVVYPGFLWAIALGLALLWLGDLVPPLIEGTQPTIVDELGEQATVSHAIDLAVLVPALSIAGYWLWQRRPWGYVVGGVVLLLGTLLAPSITGMTVVLILEGEITVSVWGIVFTMLPLVIAAALAINYLLAFGGKKPPQSIDGIPATGEL</sequence>
<keyword evidence="1" id="KW-0472">Membrane</keyword>
<reference evidence="2 3" key="1">
    <citation type="journal article" date="2019" name="Nat. Commun.">
        <title>A new type of DNA phosphorothioation-based antiviral system in archaea.</title>
        <authorList>
            <person name="Xiong L."/>
            <person name="Liu S."/>
            <person name="Chen S."/>
            <person name="Xiao Y."/>
            <person name="Zhu B."/>
            <person name="Gao Y."/>
            <person name="Zhang Y."/>
            <person name="Chen B."/>
            <person name="Luo J."/>
            <person name="Deng Z."/>
            <person name="Chen X."/>
            <person name="Wang L."/>
            <person name="Chen S."/>
        </authorList>
    </citation>
    <scope>NUCLEOTIDE SEQUENCE [LARGE SCALE GENOMIC DNA]</scope>
    <source>
        <strain evidence="2 3">JCM 10635</strain>
        <plasmid evidence="2 3">unnamed1</plasmid>
    </source>
</reference>
<dbReference type="GeneID" id="39853147"/>
<feature type="transmembrane region" description="Helical" evidence="1">
    <location>
        <begin position="12"/>
        <end position="29"/>
    </location>
</feature>
<keyword evidence="1" id="KW-0812">Transmembrane</keyword>
<organism evidence="2 3">
    <name type="scientific">Natronorubrum bangense</name>
    <dbReference type="NCBI Taxonomy" id="61858"/>
    <lineage>
        <taxon>Archaea</taxon>
        <taxon>Methanobacteriati</taxon>
        <taxon>Methanobacteriota</taxon>
        <taxon>Stenosarchaea group</taxon>
        <taxon>Halobacteria</taxon>
        <taxon>Halobacteriales</taxon>
        <taxon>Natrialbaceae</taxon>
        <taxon>Natronorubrum</taxon>
    </lineage>
</organism>
<feature type="transmembrane region" description="Helical" evidence="1">
    <location>
        <begin position="49"/>
        <end position="67"/>
    </location>
</feature>
<dbReference type="EMBL" id="CP031306">
    <property type="protein sequence ID" value="QCC56397.1"/>
    <property type="molecule type" value="Genomic_DNA"/>
</dbReference>
<accession>A0A4D6HU33</accession>
<proteinExistence type="predicted"/>
<geneLocation type="plasmid" evidence="2">
    <name>unnamed1</name>
</geneLocation>
<feature type="transmembrane region" description="Helical" evidence="1">
    <location>
        <begin position="74"/>
        <end position="95"/>
    </location>
</feature>
<gene>
    <name evidence="2" type="ORF">DV706_17875</name>
</gene>